<feature type="region of interest" description="Disordered" evidence="1">
    <location>
        <begin position="235"/>
        <end position="273"/>
    </location>
</feature>
<protein>
    <recommendedName>
        <fullName evidence="4">Heme oxygenase-like protein</fullName>
    </recommendedName>
</protein>
<dbReference type="InterPro" id="IPR016084">
    <property type="entry name" value="Haem_Oase-like_multi-hlx"/>
</dbReference>
<sequence>MPHSLNYTYLNTNLSHRKPLSENLRSSYTSHPTQKMNFTTHLLTTNQPLYLSSTTSAFLAAAARGQVPKSILGRWLANDRLYIHAYIKGAGRLLALLDLPDIVATATPEAGGQEDASELDAGSATVTERLLSWLIEALVNVRREEKFFVDVASRFGVDVNLPAAHTSESSGADSDRRVSSEDKNAGLRAFERLFSAIDITSPPSALLPWLAPAVLFWATEKCYLEAWSGAKGMIPSSAPATSTSAASTSATSASGTSSTNATTSGKDTDTDLDGGALRTEFIPNWSSPEFRAFVDQLAAIIDDGVDEAVQLHGEAAIKPELERASAMWREVLLAENDFWPGEMEEGGLRSVPSA</sequence>
<reference evidence="2" key="1">
    <citation type="submission" date="2021-06" db="EMBL/GenBank/DDBJ databases">
        <title>Comparative genomics, transcriptomics and evolutionary studies reveal genomic signatures of adaptation to plant cell wall in hemibiotrophic fungi.</title>
        <authorList>
            <consortium name="DOE Joint Genome Institute"/>
            <person name="Baroncelli R."/>
            <person name="Diaz J.F."/>
            <person name="Benocci T."/>
            <person name="Peng M."/>
            <person name="Battaglia E."/>
            <person name="Haridas S."/>
            <person name="Andreopoulos W."/>
            <person name="Labutti K."/>
            <person name="Pangilinan J."/>
            <person name="Floch G.L."/>
            <person name="Makela M.R."/>
            <person name="Henrissat B."/>
            <person name="Grigoriev I.V."/>
            <person name="Crouch J.A."/>
            <person name="De Vries R.P."/>
            <person name="Sukno S.A."/>
            <person name="Thon M.R."/>
        </authorList>
    </citation>
    <scope>NUCLEOTIDE SEQUENCE</scope>
    <source>
        <strain evidence="2">CBS 193.32</strain>
    </source>
</reference>
<comment type="caution">
    <text evidence="2">The sequence shown here is derived from an EMBL/GenBank/DDBJ whole genome shotgun (WGS) entry which is preliminary data.</text>
</comment>
<dbReference type="Gene3D" id="1.20.910.10">
    <property type="entry name" value="Heme oxygenase-like"/>
    <property type="match status" value="1"/>
</dbReference>
<accession>A0AAJ0EZU4</accession>
<dbReference type="RefSeq" id="XP_060431563.1">
    <property type="nucleotide sequence ID" value="XM_060574442.1"/>
</dbReference>
<evidence type="ECO:0008006" key="4">
    <source>
        <dbReference type="Google" id="ProtNLM"/>
    </source>
</evidence>
<evidence type="ECO:0000313" key="3">
    <source>
        <dbReference type="Proteomes" id="UP001224890"/>
    </source>
</evidence>
<dbReference type="InterPro" id="IPR053261">
    <property type="entry name" value="Polyketide-peptide_reg"/>
</dbReference>
<gene>
    <name evidence="2" type="ORF">BDP55DRAFT_657927</name>
</gene>
<dbReference type="Proteomes" id="UP001224890">
    <property type="component" value="Unassembled WGS sequence"/>
</dbReference>
<name>A0AAJ0EZU4_9PEZI</name>
<evidence type="ECO:0000313" key="2">
    <source>
        <dbReference type="EMBL" id="KAK1687868.1"/>
    </source>
</evidence>
<organism evidence="2 3">
    <name type="scientific">Colletotrichum godetiae</name>
    <dbReference type="NCBI Taxonomy" id="1209918"/>
    <lineage>
        <taxon>Eukaryota</taxon>
        <taxon>Fungi</taxon>
        <taxon>Dikarya</taxon>
        <taxon>Ascomycota</taxon>
        <taxon>Pezizomycotina</taxon>
        <taxon>Sordariomycetes</taxon>
        <taxon>Hypocreomycetidae</taxon>
        <taxon>Glomerellales</taxon>
        <taxon>Glomerellaceae</taxon>
        <taxon>Colletotrichum</taxon>
        <taxon>Colletotrichum acutatum species complex</taxon>
    </lineage>
</organism>
<keyword evidence="3" id="KW-1185">Reference proteome</keyword>
<dbReference type="GeneID" id="85458968"/>
<dbReference type="PANTHER" id="PTHR41813:SF2">
    <property type="entry name" value="REGULATOR PAB1642, PUTATIVE (AFU_ORTHOLOGUE AFUA_3G11955)-RELATED"/>
    <property type="match status" value="1"/>
</dbReference>
<dbReference type="AlphaFoldDB" id="A0AAJ0EZU4"/>
<dbReference type="SUPFAM" id="SSF48613">
    <property type="entry name" value="Heme oxygenase-like"/>
    <property type="match status" value="1"/>
</dbReference>
<dbReference type="CDD" id="cd19357">
    <property type="entry name" value="TenA_E_At3g16990-like"/>
    <property type="match status" value="1"/>
</dbReference>
<proteinExistence type="predicted"/>
<dbReference type="EMBL" id="JAHMHR010000013">
    <property type="protein sequence ID" value="KAK1687868.1"/>
    <property type="molecule type" value="Genomic_DNA"/>
</dbReference>
<dbReference type="PANTHER" id="PTHR41813">
    <property type="entry name" value="REGULATOR PAB1642, PUTATIVE (AFU_ORTHOLOGUE AFUA_3G11955)-RELATED"/>
    <property type="match status" value="1"/>
</dbReference>
<evidence type="ECO:0000256" key="1">
    <source>
        <dbReference type="SAM" id="MobiDB-lite"/>
    </source>
</evidence>
<feature type="compositionally biased region" description="Low complexity" evidence="1">
    <location>
        <begin position="236"/>
        <end position="264"/>
    </location>
</feature>